<sequence length="56" mass="6348">IVRHCPSKNYIAGAGPDRHANRSNAGEAPEKQGPLGCKRQIQMMKNKLMRHPRLRE</sequence>
<dbReference type="Proteomes" id="UP001295444">
    <property type="component" value="Chromosome 05"/>
</dbReference>
<reference evidence="2" key="1">
    <citation type="submission" date="2022-03" db="EMBL/GenBank/DDBJ databases">
        <authorList>
            <person name="Alioto T."/>
            <person name="Alioto T."/>
            <person name="Gomez Garrido J."/>
        </authorList>
    </citation>
    <scope>NUCLEOTIDE SEQUENCE</scope>
</reference>
<feature type="non-terminal residue" evidence="2">
    <location>
        <position position="56"/>
    </location>
</feature>
<dbReference type="EMBL" id="OW240916">
    <property type="protein sequence ID" value="CAH2294109.1"/>
    <property type="molecule type" value="Genomic_DNA"/>
</dbReference>
<proteinExistence type="predicted"/>
<dbReference type="AlphaFoldDB" id="A0AAD1W6M0"/>
<evidence type="ECO:0000313" key="2">
    <source>
        <dbReference type="EMBL" id="CAH2294109.1"/>
    </source>
</evidence>
<evidence type="ECO:0000313" key="3">
    <source>
        <dbReference type="Proteomes" id="UP001295444"/>
    </source>
</evidence>
<feature type="region of interest" description="Disordered" evidence="1">
    <location>
        <begin position="1"/>
        <end position="37"/>
    </location>
</feature>
<protein>
    <submittedName>
        <fullName evidence="2">Uncharacterized protein</fullName>
    </submittedName>
</protein>
<evidence type="ECO:0000256" key="1">
    <source>
        <dbReference type="SAM" id="MobiDB-lite"/>
    </source>
</evidence>
<organism evidence="2 3">
    <name type="scientific">Pelobates cultripes</name>
    <name type="common">Western spadefoot toad</name>
    <dbReference type="NCBI Taxonomy" id="61616"/>
    <lineage>
        <taxon>Eukaryota</taxon>
        <taxon>Metazoa</taxon>
        <taxon>Chordata</taxon>
        <taxon>Craniata</taxon>
        <taxon>Vertebrata</taxon>
        <taxon>Euteleostomi</taxon>
        <taxon>Amphibia</taxon>
        <taxon>Batrachia</taxon>
        <taxon>Anura</taxon>
        <taxon>Pelobatoidea</taxon>
        <taxon>Pelobatidae</taxon>
        <taxon>Pelobates</taxon>
    </lineage>
</organism>
<name>A0AAD1W6M0_PELCU</name>
<feature type="non-terminal residue" evidence="2">
    <location>
        <position position="1"/>
    </location>
</feature>
<keyword evidence="3" id="KW-1185">Reference proteome</keyword>
<accession>A0AAD1W6M0</accession>
<gene>
    <name evidence="2" type="ORF">PECUL_23A043892</name>
</gene>